<feature type="compositionally biased region" description="Low complexity" evidence="1">
    <location>
        <begin position="156"/>
        <end position="185"/>
    </location>
</feature>
<feature type="region of interest" description="Disordered" evidence="1">
    <location>
        <begin position="154"/>
        <end position="200"/>
    </location>
</feature>
<organism evidence="2 3">
    <name type="scientific">Jaminaea rosea</name>
    <dbReference type="NCBI Taxonomy" id="1569628"/>
    <lineage>
        <taxon>Eukaryota</taxon>
        <taxon>Fungi</taxon>
        <taxon>Dikarya</taxon>
        <taxon>Basidiomycota</taxon>
        <taxon>Ustilaginomycotina</taxon>
        <taxon>Exobasidiomycetes</taxon>
        <taxon>Microstromatales</taxon>
        <taxon>Microstromatales incertae sedis</taxon>
        <taxon>Jaminaea</taxon>
    </lineage>
</organism>
<evidence type="ECO:0000256" key="1">
    <source>
        <dbReference type="SAM" id="MobiDB-lite"/>
    </source>
</evidence>
<feature type="region of interest" description="Disordered" evidence="1">
    <location>
        <begin position="1"/>
        <end position="23"/>
    </location>
</feature>
<dbReference type="EMBL" id="KZ819662">
    <property type="protein sequence ID" value="PWN31070.1"/>
    <property type="molecule type" value="Genomic_DNA"/>
</dbReference>
<accession>A0A316V0J4</accession>
<dbReference type="RefSeq" id="XP_025365682.1">
    <property type="nucleotide sequence ID" value="XM_025509506.1"/>
</dbReference>
<dbReference type="Proteomes" id="UP000245884">
    <property type="component" value="Unassembled WGS sequence"/>
</dbReference>
<proteinExistence type="predicted"/>
<keyword evidence="3" id="KW-1185">Reference proteome</keyword>
<dbReference type="AlphaFoldDB" id="A0A316V0J4"/>
<protein>
    <submittedName>
        <fullName evidence="2">Uncharacterized protein</fullName>
    </submittedName>
</protein>
<name>A0A316V0J4_9BASI</name>
<evidence type="ECO:0000313" key="3">
    <source>
        <dbReference type="Proteomes" id="UP000245884"/>
    </source>
</evidence>
<gene>
    <name evidence="2" type="ORF">BDZ90DRAFT_33390</name>
</gene>
<sequence>MPSVDTIMDASAEGAFKSPPPAASDALWEAAERLQPSAVKHRPKLALSELEVNKSITPPRLAAPRRSAPRLLACRLLRSSLYQQHLAAHTVPSVDPLRNAAAELAFSSPPPPILGALAPSDALWAAARRCEPDAVKQLMDGMEPIRAEMKLCADASKTTRGPSTTSSTSGRSPSSRAPSSRLGRPTRLRAGAGSRSLSAKSPALLTRSPCSFALAAGVEGDR</sequence>
<dbReference type="GeneID" id="37031329"/>
<evidence type="ECO:0000313" key="2">
    <source>
        <dbReference type="EMBL" id="PWN31070.1"/>
    </source>
</evidence>
<reference evidence="2 3" key="1">
    <citation type="journal article" date="2018" name="Mol. Biol. Evol.">
        <title>Broad Genomic Sampling Reveals a Smut Pathogenic Ancestry of the Fungal Clade Ustilaginomycotina.</title>
        <authorList>
            <person name="Kijpornyongpan T."/>
            <person name="Mondo S.J."/>
            <person name="Barry K."/>
            <person name="Sandor L."/>
            <person name="Lee J."/>
            <person name="Lipzen A."/>
            <person name="Pangilinan J."/>
            <person name="LaButti K."/>
            <person name="Hainaut M."/>
            <person name="Henrissat B."/>
            <person name="Grigoriev I.V."/>
            <person name="Spatafora J.W."/>
            <person name="Aime M.C."/>
        </authorList>
    </citation>
    <scope>NUCLEOTIDE SEQUENCE [LARGE SCALE GENOMIC DNA]</scope>
    <source>
        <strain evidence="2 3">MCA 5214</strain>
    </source>
</reference>